<evidence type="ECO:0000256" key="4">
    <source>
        <dbReference type="ARBA" id="ARBA00022692"/>
    </source>
</evidence>
<feature type="transmembrane region" description="Helical" evidence="8">
    <location>
        <begin position="425"/>
        <end position="444"/>
    </location>
</feature>
<keyword evidence="10" id="KW-1185">Reference proteome</keyword>
<dbReference type="Pfam" id="PF00474">
    <property type="entry name" value="SSF"/>
    <property type="match status" value="1"/>
</dbReference>
<evidence type="ECO:0000313" key="9">
    <source>
        <dbReference type="EMBL" id="MBB3974208.1"/>
    </source>
</evidence>
<comment type="subcellular location">
    <subcellularLocation>
        <location evidence="1">Membrane</location>
        <topology evidence="1">Multi-pass membrane protein</topology>
    </subcellularLocation>
</comment>
<dbReference type="PANTHER" id="PTHR48086">
    <property type="entry name" value="SODIUM/PROLINE SYMPORTER-RELATED"/>
    <property type="match status" value="1"/>
</dbReference>
<dbReference type="GO" id="GO:0005886">
    <property type="term" value="C:plasma membrane"/>
    <property type="evidence" value="ECO:0007669"/>
    <property type="project" value="TreeGrafter"/>
</dbReference>
<comment type="caution">
    <text evidence="9">The sequence shown here is derived from an EMBL/GenBank/DDBJ whole genome shotgun (WGS) entry which is preliminary data.</text>
</comment>
<evidence type="ECO:0000256" key="7">
    <source>
        <dbReference type="RuleBase" id="RU362091"/>
    </source>
</evidence>
<evidence type="ECO:0000256" key="1">
    <source>
        <dbReference type="ARBA" id="ARBA00004141"/>
    </source>
</evidence>
<evidence type="ECO:0000256" key="5">
    <source>
        <dbReference type="ARBA" id="ARBA00022989"/>
    </source>
</evidence>
<dbReference type="RefSeq" id="WP_343066262.1">
    <property type="nucleotide sequence ID" value="NZ_JACIDR010000005.1"/>
</dbReference>
<reference evidence="9 10" key="1">
    <citation type="submission" date="2020-08" db="EMBL/GenBank/DDBJ databases">
        <title>Genomic Encyclopedia of Type Strains, Phase IV (KMG-IV): sequencing the most valuable type-strain genomes for metagenomic binning, comparative biology and taxonomic classification.</title>
        <authorList>
            <person name="Goeker M."/>
        </authorList>
    </citation>
    <scope>NUCLEOTIDE SEQUENCE [LARGE SCALE GENOMIC DNA]</scope>
    <source>
        <strain evidence="9 10">DSM 25481</strain>
    </source>
</reference>
<dbReference type="PROSITE" id="PS50283">
    <property type="entry name" value="NA_SOLUT_SYMP_3"/>
    <property type="match status" value="1"/>
</dbReference>
<feature type="transmembrane region" description="Helical" evidence="8">
    <location>
        <begin position="95"/>
        <end position="113"/>
    </location>
</feature>
<dbReference type="InterPro" id="IPR050277">
    <property type="entry name" value="Sodium:Solute_Symporter"/>
</dbReference>
<feature type="transmembrane region" description="Helical" evidence="8">
    <location>
        <begin position="372"/>
        <end position="391"/>
    </location>
</feature>
<dbReference type="PANTHER" id="PTHR48086:SF7">
    <property type="entry name" value="SODIUM-SOLUTE SYMPORTER-RELATED"/>
    <property type="match status" value="1"/>
</dbReference>
<sequence length="492" mass="51439">MTARVCRPTGGGVGGDMQANYMAVAIVIGYMVALGLISSYARRSVTSAHSFTTASGIGASVPAVLVGFLLMSEFIGTAASVGTTQEAFKSGISASWNIIALGVGFLFYAFLLAGKYKNSGQNTISGVFAQVYGHKTKVATSVVMIFALQIVAVSLYAGGGTVLSGLLHVDRNLAIVICGAVAVLYVCMGGMTSVIYTNVIHSVVKYIGVGLALYFGVTSVGGFDQLQAKLPPEMFSWTNVGWSQIFAWFIAGVGATFSTQYVIQAINTVGDARKAQAASFYTAILMVPFGIMAALVGMCAKVMFPEVKSISAFSELIGHMDSLMAGVVAAGLAASLFGTIAAISVSTATLLYKDFYLPLVAGGEESKQSLRFVQIATVVVGLLPIALAIFTPDILKMTFLGKALRASLSVLVLFVFYAPYYGTKLGALISILTSLVVTVGWFLLGNPFGIDNAYVALLVPLVVMTISEIGKRIWGGETASLAALQPSRSATE</sequence>
<keyword evidence="3" id="KW-0813">Transport</keyword>
<keyword evidence="4 8" id="KW-0812">Transmembrane</keyword>
<gene>
    <name evidence="9" type="ORF">GGR24_002889</name>
</gene>
<accession>A0A7W6GGK4</accession>
<comment type="similarity">
    <text evidence="2 7">Belongs to the sodium:solute symporter (SSF) (TC 2.A.21) family.</text>
</comment>
<dbReference type="Proteomes" id="UP000528964">
    <property type="component" value="Unassembled WGS sequence"/>
</dbReference>
<evidence type="ECO:0000256" key="6">
    <source>
        <dbReference type="ARBA" id="ARBA00023136"/>
    </source>
</evidence>
<feature type="transmembrane region" description="Helical" evidence="8">
    <location>
        <begin position="243"/>
        <end position="266"/>
    </location>
</feature>
<keyword evidence="5 8" id="KW-1133">Transmembrane helix</keyword>
<feature type="transmembrane region" description="Helical" evidence="8">
    <location>
        <begin position="20"/>
        <end position="41"/>
    </location>
</feature>
<evidence type="ECO:0000256" key="3">
    <source>
        <dbReference type="ARBA" id="ARBA00022448"/>
    </source>
</evidence>
<name>A0A7W6GGK4_9HYPH</name>
<evidence type="ECO:0000256" key="2">
    <source>
        <dbReference type="ARBA" id="ARBA00006434"/>
    </source>
</evidence>
<dbReference type="AlphaFoldDB" id="A0A7W6GGK4"/>
<protein>
    <submittedName>
        <fullName evidence="9">SSS family solute:Na+ symporter</fullName>
    </submittedName>
</protein>
<dbReference type="Gene3D" id="1.20.1730.10">
    <property type="entry name" value="Sodium/glucose cotransporter"/>
    <property type="match status" value="1"/>
</dbReference>
<feature type="transmembrane region" description="Helical" evidence="8">
    <location>
        <begin position="53"/>
        <end position="75"/>
    </location>
</feature>
<evidence type="ECO:0000313" key="10">
    <source>
        <dbReference type="Proteomes" id="UP000528964"/>
    </source>
</evidence>
<feature type="transmembrane region" description="Helical" evidence="8">
    <location>
        <begin position="397"/>
        <end position="418"/>
    </location>
</feature>
<feature type="transmembrane region" description="Helical" evidence="8">
    <location>
        <begin position="324"/>
        <end position="352"/>
    </location>
</feature>
<feature type="transmembrane region" description="Helical" evidence="8">
    <location>
        <begin position="203"/>
        <end position="223"/>
    </location>
</feature>
<evidence type="ECO:0000256" key="8">
    <source>
        <dbReference type="SAM" id="Phobius"/>
    </source>
</evidence>
<dbReference type="InterPro" id="IPR001734">
    <property type="entry name" value="Na/solute_symporter"/>
</dbReference>
<dbReference type="GO" id="GO:0022857">
    <property type="term" value="F:transmembrane transporter activity"/>
    <property type="evidence" value="ECO:0007669"/>
    <property type="project" value="InterPro"/>
</dbReference>
<dbReference type="EMBL" id="JACIDR010000005">
    <property type="protein sequence ID" value="MBB3974208.1"/>
    <property type="molecule type" value="Genomic_DNA"/>
</dbReference>
<dbReference type="CDD" id="cd10322">
    <property type="entry name" value="SLC5sbd"/>
    <property type="match status" value="1"/>
</dbReference>
<organism evidence="9 10">
    <name type="scientific">Hansschlegelia beijingensis</name>
    <dbReference type="NCBI Taxonomy" id="1133344"/>
    <lineage>
        <taxon>Bacteria</taxon>
        <taxon>Pseudomonadati</taxon>
        <taxon>Pseudomonadota</taxon>
        <taxon>Alphaproteobacteria</taxon>
        <taxon>Hyphomicrobiales</taxon>
        <taxon>Methylopilaceae</taxon>
        <taxon>Hansschlegelia</taxon>
    </lineage>
</organism>
<dbReference type="InterPro" id="IPR038377">
    <property type="entry name" value="Na/Glc_symporter_sf"/>
</dbReference>
<feature type="transmembrane region" description="Helical" evidence="8">
    <location>
        <begin position="278"/>
        <end position="304"/>
    </location>
</feature>
<feature type="transmembrane region" description="Helical" evidence="8">
    <location>
        <begin position="142"/>
        <end position="167"/>
    </location>
</feature>
<feature type="transmembrane region" description="Helical" evidence="8">
    <location>
        <begin position="173"/>
        <end position="196"/>
    </location>
</feature>
<proteinExistence type="inferred from homology"/>
<keyword evidence="6 8" id="KW-0472">Membrane</keyword>